<dbReference type="Proteomes" id="UP000195913">
    <property type="component" value="Unassembled WGS sequence"/>
</dbReference>
<dbReference type="PANTHER" id="PTHR30411:SF0">
    <property type="entry name" value="CYS-TRNA(PRO)_CYS-TRNA(CYS) DEACYLASE YBAK"/>
    <property type="match status" value="1"/>
</dbReference>
<gene>
    <name evidence="6" type="ORF">FM101_12235</name>
</gene>
<evidence type="ECO:0000259" key="5">
    <source>
        <dbReference type="Pfam" id="PF04073"/>
    </source>
</evidence>
<dbReference type="Pfam" id="PF04073">
    <property type="entry name" value="tRNA_edit"/>
    <property type="match status" value="1"/>
</dbReference>
<dbReference type="Gene3D" id="3.90.960.10">
    <property type="entry name" value="YbaK/aminoacyl-tRNA synthetase-associated domain"/>
    <property type="match status" value="1"/>
</dbReference>
<dbReference type="NCBIfam" id="TIGR00011">
    <property type="entry name" value="YbaK_EbsC"/>
    <property type="match status" value="1"/>
</dbReference>
<dbReference type="CDD" id="cd00002">
    <property type="entry name" value="YbaK_deacylase"/>
    <property type="match status" value="1"/>
</dbReference>
<evidence type="ECO:0000256" key="1">
    <source>
        <dbReference type="ARBA" id="ARBA00009798"/>
    </source>
</evidence>
<evidence type="ECO:0000256" key="3">
    <source>
        <dbReference type="ARBA" id="ARBA00023239"/>
    </source>
</evidence>
<reference evidence="6 7" key="1">
    <citation type="submission" date="2017-02" db="EMBL/GenBank/DDBJ databases">
        <authorList>
            <person name="Peterson S.W."/>
        </authorList>
    </citation>
    <scope>NUCLEOTIDE SEQUENCE [LARGE SCALE GENOMIC DNA]</scope>
    <source>
        <strain evidence="6 7">B Ar 00.02</strain>
    </source>
</reference>
<dbReference type="PIRSF" id="PIRSF006181">
    <property type="entry name" value="EbsC_YbaK"/>
    <property type="match status" value="1"/>
</dbReference>
<dbReference type="GO" id="GO:0006412">
    <property type="term" value="P:translation"/>
    <property type="evidence" value="ECO:0007669"/>
    <property type="project" value="UniProtKB-KW"/>
</dbReference>
<comment type="similarity">
    <text evidence="1 4">Belongs to the prolyl-tRNA editing family. YbaK/EbsC subfamily.</text>
</comment>
<evidence type="ECO:0000256" key="4">
    <source>
        <dbReference type="PIRNR" id="PIRNR006181"/>
    </source>
</evidence>
<keyword evidence="2 4" id="KW-0648">Protein biosynthesis</keyword>
<dbReference type="AlphaFoldDB" id="A0A1R4GPE3"/>
<dbReference type="EC" id="4.2.-.-" evidence="4"/>
<dbReference type="InterPro" id="IPR004369">
    <property type="entry name" value="Prolyl-tRNA_editing_YbaK/EbsC"/>
</dbReference>
<dbReference type="InterPro" id="IPR036754">
    <property type="entry name" value="YbaK/aa-tRNA-synt-asso_dom_sf"/>
</dbReference>
<protein>
    <recommendedName>
        <fullName evidence="4">Cys-tRNA(Pro)/Cys-tRNA(Cys) deacylase</fullName>
        <ecNumber evidence="4">4.2.-.-</ecNumber>
    </recommendedName>
</protein>
<evidence type="ECO:0000313" key="6">
    <source>
        <dbReference type="EMBL" id="SJM70046.1"/>
    </source>
</evidence>
<accession>A0A1R4GPE3</accession>
<feature type="domain" description="YbaK/aminoacyl-tRNA synthetase-associated" evidence="5">
    <location>
        <begin position="36"/>
        <end position="160"/>
    </location>
</feature>
<dbReference type="SUPFAM" id="SSF55826">
    <property type="entry name" value="YbaK/ProRS associated domain"/>
    <property type="match status" value="1"/>
</dbReference>
<keyword evidence="3 4" id="KW-0456">Lyase</keyword>
<dbReference type="PANTHER" id="PTHR30411">
    <property type="entry name" value="CYTOPLASMIC PROTEIN"/>
    <property type="match status" value="1"/>
</dbReference>
<proteinExistence type="inferred from homology"/>
<dbReference type="EMBL" id="FUHW01000038">
    <property type="protein sequence ID" value="SJM70046.1"/>
    <property type="molecule type" value="Genomic_DNA"/>
</dbReference>
<sequence>MMSRKKGPQDAGGTPATVLLDADGASYTTHTYVHDPQAASYGTEAAEALGVDPARVFKTLMVDTGRSGGAALAVAIVPVTGSLDLKAAAVALRVKKVQLAQADDAQRRTGYVLGGISPLGQRHHSPTVIEDSATTWSTIYVSGGRRGLEIEVAPQDLIRLTDAHPAAVAGP</sequence>
<organism evidence="6 7">
    <name type="scientific">Arthrobacter rhombi</name>
    <dbReference type="NCBI Taxonomy" id="71253"/>
    <lineage>
        <taxon>Bacteria</taxon>
        <taxon>Bacillati</taxon>
        <taxon>Actinomycetota</taxon>
        <taxon>Actinomycetes</taxon>
        <taxon>Micrococcales</taxon>
        <taxon>Micrococcaceae</taxon>
        <taxon>Arthrobacter</taxon>
    </lineage>
</organism>
<evidence type="ECO:0000313" key="7">
    <source>
        <dbReference type="Proteomes" id="UP000195913"/>
    </source>
</evidence>
<name>A0A1R4GPE3_9MICC</name>
<evidence type="ECO:0000256" key="2">
    <source>
        <dbReference type="ARBA" id="ARBA00022917"/>
    </source>
</evidence>
<dbReference type="GO" id="GO:0002161">
    <property type="term" value="F:aminoacyl-tRNA deacylase activity"/>
    <property type="evidence" value="ECO:0007669"/>
    <property type="project" value="InterPro"/>
</dbReference>
<keyword evidence="7" id="KW-1185">Reference proteome</keyword>
<dbReference type="InterPro" id="IPR007214">
    <property type="entry name" value="YbaK/aa-tRNA-synth-assoc-dom"/>
</dbReference>
<dbReference type="GO" id="GO:0016829">
    <property type="term" value="F:lyase activity"/>
    <property type="evidence" value="ECO:0007669"/>
    <property type="project" value="UniProtKB-KW"/>
</dbReference>